<evidence type="ECO:0000256" key="6">
    <source>
        <dbReference type="ARBA" id="ARBA00047400"/>
    </source>
</evidence>
<accession>A0A839QBR6</accession>
<feature type="domain" description="Ketoreductase" evidence="7">
    <location>
        <begin position="22"/>
        <end position="205"/>
    </location>
</feature>
<comment type="caution">
    <text evidence="8">The sequence shown here is derived from an EMBL/GenBank/DDBJ whole genome shotgun (WGS) entry which is preliminary data.</text>
</comment>
<gene>
    <name evidence="8" type="ORF">FHR72_003385</name>
</gene>
<reference evidence="8 9" key="1">
    <citation type="submission" date="2020-08" db="EMBL/GenBank/DDBJ databases">
        <title>The Agave Microbiome: Exploring the role of microbial communities in plant adaptations to desert environments.</title>
        <authorList>
            <person name="Partida-Martinez L.P."/>
        </authorList>
    </citation>
    <scope>NUCLEOTIDE SEQUENCE [LARGE SCALE GENOMIC DNA]</scope>
    <source>
        <strain evidence="8 9">AT2.18</strain>
    </source>
</reference>
<keyword evidence="4 8" id="KW-0560">Oxidoreductase</keyword>
<keyword evidence="9" id="KW-1185">Reference proteome</keyword>
<keyword evidence="3" id="KW-0134">Cell wall</keyword>
<keyword evidence="3" id="KW-0964">Secreted</keyword>
<dbReference type="PANTHER" id="PTHR42879">
    <property type="entry name" value="3-OXOACYL-(ACYL-CARRIER-PROTEIN) REDUCTASE"/>
    <property type="match status" value="1"/>
</dbReference>
<evidence type="ECO:0000256" key="2">
    <source>
        <dbReference type="ARBA" id="ARBA00006484"/>
    </source>
</evidence>
<dbReference type="PANTHER" id="PTHR42879:SF2">
    <property type="entry name" value="3-OXOACYL-[ACYL-CARRIER-PROTEIN] REDUCTASE FABG"/>
    <property type="match status" value="1"/>
</dbReference>
<dbReference type="FunFam" id="3.40.50.720:FF:000173">
    <property type="entry name" value="3-oxoacyl-[acyl-carrier protein] reductase"/>
    <property type="match status" value="1"/>
</dbReference>
<dbReference type="SMART" id="SM00822">
    <property type="entry name" value="PKS_KR"/>
    <property type="match status" value="1"/>
</dbReference>
<dbReference type="EMBL" id="JACHVU010000007">
    <property type="protein sequence ID" value="MBB2991895.1"/>
    <property type="molecule type" value="Genomic_DNA"/>
</dbReference>
<name>A0A839QBR6_MYCIR</name>
<dbReference type="InterPro" id="IPR002347">
    <property type="entry name" value="SDR_fam"/>
</dbReference>
<dbReference type="RefSeq" id="WP_183470030.1">
    <property type="nucleotide sequence ID" value="NZ_JACHVU010000007.1"/>
</dbReference>
<dbReference type="GO" id="GO:0032787">
    <property type="term" value="P:monocarboxylic acid metabolic process"/>
    <property type="evidence" value="ECO:0007669"/>
    <property type="project" value="UniProtKB-ARBA"/>
</dbReference>
<organism evidence="8 9">
    <name type="scientific">Mycolicibacterium iranicum</name>
    <name type="common">Mycobacterium iranicum</name>
    <dbReference type="NCBI Taxonomy" id="912594"/>
    <lineage>
        <taxon>Bacteria</taxon>
        <taxon>Bacillati</taxon>
        <taxon>Actinomycetota</taxon>
        <taxon>Actinomycetes</taxon>
        <taxon>Mycobacteriales</taxon>
        <taxon>Mycobacteriaceae</taxon>
        <taxon>Mycolicibacterium</taxon>
    </lineage>
</organism>
<sequence length="264" mass="26892">MTDPFPQVAALPPRRYFDLSGRSALVTGAAGGIGSAVATALADAGAAVLVTDLDKDAAVAVAQRISAGGGRAEAAALDVSDRDSADAAVAQAAALADGALHILVNNAGVTKPAMFDKTTQESFRLLFDIHVMGAFNVTQAALSHIPTDGTGRIINVTSAAGLTGTLGQVNYSAAKASIIGFTKSLARELATKAISVNALAPLAATPMTETIRTNEKFAANMMNRIPMKRWAEPGEVAGAFVFMASDAASYITGQVLPVDGGMVM</sequence>
<evidence type="ECO:0000256" key="1">
    <source>
        <dbReference type="ARBA" id="ARBA00004191"/>
    </source>
</evidence>
<evidence type="ECO:0000313" key="9">
    <source>
        <dbReference type="Proteomes" id="UP000550501"/>
    </source>
</evidence>
<dbReference type="InterPro" id="IPR036291">
    <property type="entry name" value="NAD(P)-bd_dom_sf"/>
</dbReference>
<dbReference type="Gene3D" id="3.40.50.720">
    <property type="entry name" value="NAD(P)-binding Rossmann-like Domain"/>
    <property type="match status" value="1"/>
</dbReference>
<comment type="similarity">
    <text evidence="2">Belongs to the short-chain dehydrogenases/reductases (SDR) family.</text>
</comment>
<dbReference type="Pfam" id="PF13561">
    <property type="entry name" value="adh_short_C2"/>
    <property type="match status" value="1"/>
</dbReference>
<dbReference type="PROSITE" id="PS00061">
    <property type="entry name" value="ADH_SHORT"/>
    <property type="match status" value="1"/>
</dbReference>
<dbReference type="InterPro" id="IPR050259">
    <property type="entry name" value="SDR"/>
</dbReference>
<dbReference type="GO" id="GO:0004316">
    <property type="term" value="F:3-oxoacyl-[acyl-carrier-protein] reductase (NADPH) activity"/>
    <property type="evidence" value="ECO:0007669"/>
    <property type="project" value="UniProtKB-EC"/>
</dbReference>
<dbReference type="PRINTS" id="PR00081">
    <property type="entry name" value="GDHRDH"/>
</dbReference>
<dbReference type="InterPro" id="IPR057326">
    <property type="entry name" value="KR_dom"/>
</dbReference>
<comment type="subcellular location">
    <subcellularLocation>
        <location evidence="1">Secreted</location>
        <location evidence="1">Cell wall</location>
    </subcellularLocation>
</comment>
<dbReference type="InterPro" id="IPR020904">
    <property type="entry name" value="Sc_DH/Rdtase_CS"/>
</dbReference>
<dbReference type="AlphaFoldDB" id="A0A839QBR6"/>
<comment type="catalytic activity">
    <reaction evidence="6">
        <text>a (3R)-hydroxyacyl-[ACP] + NADP(+) = a 3-oxoacyl-[ACP] + NADPH + H(+)</text>
        <dbReference type="Rhea" id="RHEA:17397"/>
        <dbReference type="Rhea" id="RHEA-COMP:9916"/>
        <dbReference type="Rhea" id="RHEA-COMP:9945"/>
        <dbReference type="ChEBI" id="CHEBI:15378"/>
        <dbReference type="ChEBI" id="CHEBI:57783"/>
        <dbReference type="ChEBI" id="CHEBI:58349"/>
        <dbReference type="ChEBI" id="CHEBI:78776"/>
        <dbReference type="ChEBI" id="CHEBI:78827"/>
        <dbReference type="EC" id="1.1.1.100"/>
    </reaction>
    <physiologicalReaction direction="right-to-left" evidence="6">
        <dbReference type="Rhea" id="RHEA:17399"/>
    </physiologicalReaction>
</comment>
<evidence type="ECO:0000256" key="4">
    <source>
        <dbReference type="ARBA" id="ARBA00023002"/>
    </source>
</evidence>
<protein>
    <recommendedName>
        <fullName evidence="5">3-oxoacyl-[acyl-carrier-protein] reductase MabA</fullName>
    </recommendedName>
</protein>
<proteinExistence type="inferred from homology"/>
<evidence type="ECO:0000256" key="5">
    <source>
        <dbReference type="ARBA" id="ARBA00040781"/>
    </source>
</evidence>
<evidence type="ECO:0000313" key="8">
    <source>
        <dbReference type="EMBL" id="MBB2991895.1"/>
    </source>
</evidence>
<evidence type="ECO:0000259" key="7">
    <source>
        <dbReference type="SMART" id="SM00822"/>
    </source>
</evidence>
<evidence type="ECO:0000256" key="3">
    <source>
        <dbReference type="ARBA" id="ARBA00022512"/>
    </source>
</evidence>
<dbReference type="SUPFAM" id="SSF51735">
    <property type="entry name" value="NAD(P)-binding Rossmann-fold domains"/>
    <property type="match status" value="1"/>
</dbReference>
<dbReference type="PRINTS" id="PR00080">
    <property type="entry name" value="SDRFAMILY"/>
</dbReference>
<dbReference type="Proteomes" id="UP000550501">
    <property type="component" value="Unassembled WGS sequence"/>
</dbReference>